<dbReference type="OrthoDB" id="5987093at2759"/>
<reference evidence="1" key="1">
    <citation type="submission" date="2023-01" db="EMBL/GenBank/DDBJ databases">
        <title>Genome assembly of the deep-sea coral Lophelia pertusa.</title>
        <authorList>
            <person name="Herrera S."/>
            <person name="Cordes E."/>
        </authorList>
    </citation>
    <scope>NUCLEOTIDE SEQUENCE</scope>
    <source>
        <strain evidence="1">USNM1676648</strain>
        <tissue evidence="1">Polyp</tissue>
    </source>
</reference>
<dbReference type="Proteomes" id="UP001163046">
    <property type="component" value="Unassembled WGS sequence"/>
</dbReference>
<protein>
    <submittedName>
        <fullName evidence="1">Uncharacterized protein</fullName>
    </submittedName>
</protein>
<comment type="caution">
    <text evidence="1">The sequence shown here is derived from an EMBL/GenBank/DDBJ whole genome shotgun (WGS) entry which is preliminary data.</text>
</comment>
<accession>A0A9X0D5G4</accession>
<evidence type="ECO:0000313" key="2">
    <source>
        <dbReference type="Proteomes" id="UP001163046"/>
    </source>
</evidence>
<evidence type="ECO:0000313" key="1">
    <source>
        <dbReference type="EMBL" id="KAJ7387585.1"/>
    </source>
</evidence>
<gene>
    <name evidence="1" type="ORF">OS493_000919</name>
</gene>
<sequence>MALARTYIHSECTDQKKDSLPGILRHSREQAKTTYDHRMANKKKALMVDLARCRAEGDDWGVTKDAQSEAQMSVGDIVCLVEDESTLQEPCILFGRI</sequence>
<name>A0A9X0D5G4_9CNID</name>
<organism evidence="1 2">
    <name type="scientific">Desmophyllum pertusum</name>
    <dbReference type="NCBI Taxonomy" id="174260"/>
    <lineage>
        <taxon>Eukaryota</taxon>
        <taxon>Metazoa</taxon>
        <taxon>Cnidaria</taxon>
        <taxon>Anthozoa</taxon>
        <taxon>Hexacorallia</taxon>
        <taxon>Scleractinia</taxon>
        <taxon>Caryophylliina</taxon>
        <taxon>Caryophylliidae</taxon>
        <taxon>Desmophyllum</taxon>
    </lineage>
</organism>
<dbReference type="EMBL" id="MU825873">
    <property type="protein sequence ID" value="KAJ7387585.1"/>
    <property type="molecule type" value="Genomic_DNA"/>
</dbReference>
<dbReference type="AlphaFoldDB" id="A0A9X0D5G4"/>
<keyword evidence="2" id="KW-1185">Reference proteome</keyword>
<proteinExistence type="predicted"/>